<evidence type="ECO:0000259" key="5">
    <source>
        <dbReference type="PROSITE" id="PS51935"/>
    </source>
</evidence>
<dbReference type="PROSITE" id="PS51935">
    <property type="entry name" value="NLPC_P60"/>
    <property type="match status" value="1"/>
</dbReference>
<reference evidence="6" key="1">
    <citation type="submission" date="2020-03" db="EMBL/GenBank/DDBJ databases">
        <title>The deep terrestrial virosphere.</title>
        <authorList>
            <person name="Holmfeldt K."/>
            <person name="Nilsson E."/>
            <person name="Simone D."/>
            <person name="Lopez-Fernandez M."/>
            <person name="Wu X."/>
            <person name="de Brujin I."/>
            <person name="Lundin D."/>
            <person name="Andersson A."/>
            <person name="Bertilsson S."/>
            <person name="Dopson M."/>
        </authorList>
    </citation>
    <scope>NUCLEOTIDE SEQUENCE</scope>
    <source>
        <strain evidence="6">MM415A00614</strain>
    </source>
</reference>
<keyword evidence="2" id="KW-0645">Protease</keyword>
<dbReference type="GO" id="GO:0008234">
    <property type="term" value="F:cysteine-type peptidase activity"/>
    <property type="evidence" value="ECO:0007669"/>
    <property type="project" value="UniProtKB-KW"/>
</dbReference>
<accession>A0A6M3KH25</accession>
<gene>
    <name evidence="6" type="ORF">MM415A00614_0003</name>
</gene>
<dbReference type="InterPro" id="IPR038765">
    <property type="entry name" value="Papain-like_cys_pep_sf"/>
</dbReference>
<dbReference type="GO" id="GO:0006508">
    <property type="term" value="P:proteolysis"/>
    <property type="evidence" value="ECO:0007669"/>
    <property type="project" value="UniProtKB-KW"/>
</dbReference>
<keyword evidence="4" id="KW-0788">Thiol protease</keyword>
<evidence type="ECO:0000313" key="6">
    <source>
        <dbReference type="EMBL" id="QJA80934.1"/>
    </source>
</evidence>
<comment type="similarity">
    <text evidence="1">Belongs to the peptidase C40 family.</text>
</comment>
<name>A0A6M3KH25_9ZZZZ</name>
<protein>
    <submittedName>
        <fullName evidence="6">Putative tail protein</fullName>
    </submittedName>
</protein>
<dbReference type="EMBL" id="MT142442">
    <property type="protein sequence ID" value="QJA80934.1"/>
    <property type="molecule type" value="Genomic_DNA"/>
</dbReference>
<dbReference type="AlphaFoldDB" id="A0A6M3KH25"/>
<dbReference type="SUPFAM" id="SSF54001">
    <property type="entry name" value="Cysteine proteinases"/>
    <property type="match status" value="1"/>
</dbReference>
<dbReference type="Pfam" id="PF00877">
    <property type="entry name" value="NLPC_P60"/>
    <property type="match status" value="1"/>
</dbReference>
<organism evidence="6">
    <name type="scientific">viral metagenome</name>
    <dbReference type="NCBI Taxonomy" id="1070528"/>
    <lineage>
        <taxon>unclassified sequences</taxon>
        <taxon>metagenomes</taxon>
        <taxon>organismal metagenomes</taxon>
    </lineage>
</organism>
<keyword evidence="3" id="KW-0378">Hydrolase</keyword>
<dbReference type="InterPro" id="IPR000064">
    <property type="entry name" value="NLP_P60_dom"/>
</dbReference>
<sequence length="137" mass="16179">MKYDFSKYIKLKYKNLGRDFSGIDCFGLVWLIFKEERNIILPDFTTLNYNPDLISSNHKDIIIDTIDTNNTYKKVKPPYKMFDCPIFLDSCTLTFANHIGMFITDTSFIHIRENTTVMVSQLDNYYNSKLYTVIRID</sequence>
<dbReference type="Gene3D" id="3.90.1720.10">
    <property type="entry name" value="endopeptidase domain like (from Nostoc punctiforme)"/>
    <property type="match status" value="1"/>
</dbReference>
<feature type="domain" description="NlpC/P60" evidence="5">
    <location>
        <begin position="1"/>
        <end position="137"/>
    </location>
</feature>
<proteinExistence type="inferred from homology"/>
<evidence type="ECO:0000256" key="1">
    <source>
        <dbReference type="ARBA" id="ARBA00007074"/>
    </source>
</evidence>
<evidence type="ECO:0000256" key="3">
    <source>
        <dbReference type="ARBA" id="ARBA00022801"/>
    </source>
</evidence>
<evidence type="ECO:0000256" key="2">
    <source>
        <dbReference type="ARBA" id="ARBA00022670"/>
    </source>
</evidence>
<evidence type="ECO:0000256" key="4">
    <source>
        <dbReference type="ARBA" id="ARBA00022807"/>
    </source>
</evidence>